<dbReference type="OrthoDB" id="4458448at2"/>
<sequence>MPPLKLRHAARGLVVDEQERILLCRFQLDGGLGVWSTPGGGVEPGESVREALHRELLEEIGLVVEGEPPHVWHRKFVDAGYAPGYDGAAHDYFFIRTRAFTPAGTMSAEELAAEGISGFRWWSLAELAGHRGPDLFAPRDLVTPLTALLTDGAPERPVILGR</sequence>
<dbReference type="STRING" id="417292.SAMN05421806_10559"/>
<dbReference type="PANTHER" id="PTHR43046">
    <property type="entry name" value="GDP-MANNOSE MANNOSYL HYDROLASE"/>
    <property type="match status" value="1"/>
</dbReference>
<dbReference type="InterPro" id="IPR020476">
    <property type="entry name" value="Nudix_hydrolase"/>
</dbReference>
<dbReference type="Proteomes" id="UP000199155">
    <property type="component" value="Unassembled WGS sequence"/>
</dbReference>
<gene>
    <name evidence="6" type="ORF">SAMN05421806_10559</name>
</gene>
<comment type="similarity">
    <text evidence="2 4">Belongs to the Nudix hydrolase family.</text>
</comment>
<evidence type="ECO:0000256" key="3">
    <source>
        <dbReference type="ARBA" id="ARBA00022801"/>
    </source>
</evidence>
<dbReference type="InterPro" id="IPR015797">
    <property type="entry name" value="NUDIX_hydrolase-like_dom_sf"/>
</dbReference>
<dbReference type="EMBL" id="FNFF01000005">
    <property type="protein sequence ID" value="SDK15819.1"/>
    <property type="molecule type" value="Genomic_DNA"/>
</dbReference>
<dbReference type="PRINTS" id="PR00502">
    <property type="entry name" value="NUDIXFAMILY"/>
</dbReference>
<dbReference type="AlphaFoldDB" id="A0A1G8ZL32"/>
<dbReference type="PROSITE" id="PS51462">
    <property type="entry name" value="NUDIX"/>
    <property type="match status" value="1"/>
</dbReference>
<organism evidence="6 7">
    <name type="scientific">Streptomyces indicus</name>
    <dbReference type="NCBI Taxonomy" id="417292"/>
    <lineage>
        <taxon>Bacteria</taxon>
        <taxon>Bacillati</taxon>
        <taxon>Actinomycetota</taxon>
        <taxon>Actinomycetes</taxon>
        <taxon>Kitasatosporales</taxon>
        <taxon>Streptomycetaceae</taxon>
        <taxon>Streptomyces</taxon>
    </lineage>
</organism>
<proteinExistence type="inferred from homology"/>
<comment type="cofactor">
    <cofactor evidence="1">
        <name>Mg(2+)</name>
        <dbReference type="ChEBI" id="CHEBI:18420"/>
    </cofactor>
</comment>
<evidence type="ECO:0000256" key="4">
    <source>
        <dbReference type="RuleBase" id="RU003476"/>
    </source>
</evidence>
<evidence type="ECO:0000256" key="1">
    <source>
        <dbReference type="ARBA" id="ARBA00001946"/>
    </source>
</evidence>
<dbReference type="RefSeq" id="WP_093610128.1">
    <property type="nucleotide sequence ID" value="NZ_FNFF01000005.1"/>
</dbReference>
<dbReference type="CDD" id="cd04685">
    <property type="entry name" value="NUDIX_Hydrolase"/>
    <property type="match status" value="1"/>
</dbReference>
<dbReference type="PANTHER" id="PTHR43046:SF14">
    <property type="entry name" value="MUTT_NUDIX FAMILY PROTEIN"/>
    <property type="match status" value="1"/>
</dbReference>
<evidence type="ECO:0000256" key="2">
    <source>
        <dbReference type="ARBA" id="ARBA00005582"/>
    </source>
</evidence>
<protein>
    <submittedName>
        <fullName evidence="6">ADP-ribose pyrophosphatase YjhB, NUDIX family</fullName>
    </submittedName>
</protein>
<name>A0A1G8ZL32_9ACTN</name>
<dbReference type="InterPro" id="IPR000086">
    <property type="entry name" value="NUDIX_hydrolase_dom"/>
</dbReference>
<dbReference type="Gene3D" id="3.90.79.10">
    <property type="entry name" value="Nucleoside Triphosphate Pyrophosphohydrolase"/>
    <property type="match status" value="1"/>
</dbReference>
<dbReference type="Pfam" id="PF00293">
    <property type="entry name" value="NUDIX"/>
    <property type="match status" value="1"/>
</dbReference>
<dbReference type="PROSITE" id="PS00893">
    <property type="entry name" value="NUDIX_BOX"/>
    <property type="match status" value="1"/>
</dbReference>
<dbReference type="GO" id="GO:0016787">
    <property type="term" value="F:hydrolase activity"/>
    <property type="evidence" value="ECO:0007669"/>
    <property type="project" value="UniProtKB-KW"/>
</dbReference>
<keyword evidence="7" id="KW-1185">Reference proteome</keyword>
<evidence type="ECO:0000313" key="6">
    <source>
        <dbReference type="EMBL" id="SDK15819.1"/>
    </source>
</evidence>
<keyword evidence="3 4" id="KW-0378">Hydrolase</keyword>
<evidence type="ECO:0000313" key="7">
    <source>
        <dbReference type="Proteomes" id="UP000199155"/>
    </source>
</evidence>
<evidence type="ECO:0000259" key="5">
    <source>
        <dbReference type="PROSITE" id="PS51462"/>
    </source>
</evidence>
<dbReference type="InterPro" id="IPR020084">
    <property type="entry name" value="NUDIX_hydrolase_CS"/>
</dbReference>
<accession>A0A1G8ZL32</accession>
<reference evidence="6 7" key="1">
    <citation type="submission" date="2016-10" db="EMBL/GenBank/DDBJ databases">
        <authorList>
            <person name="de Groot N.N."/>
        </authorList>
    </citation>
    <scope>NUCLEOTIDE SEQUENCE [LARGE SCALE GENOMIC DNA]</scope>
    <source>
        <strain evidence="6 7">CGMCC 4.5727</strain>
    </source>
</reference>
<dbReference type="SUPFAM" id="SSF55811">
    <property type="entry name" value="Nudix"/>
    <property type="match status" value="1"/>
</dbReference>
<feature type="domain" description="Nudix hydrolase" evidence="5">
    <location>
        <begin position="5"/>
        <end position="148"/>
    </location>
</feature>